<dbReference type="AlphaFoldDB" id="A0A072V4Q0"/>
<evidence type="ECO:0000259" key="1">
    <source>
        <dbReference type="SMART" id="SM00579"/>
    </source>
</evidence>
<dbReference type="HOGENOM" id="CLU_162939_0_0_1"/>
<dbReference type="Proteomes" id="UP000002051">
    <property type="component" value="Chromosome 3"/>
</dbReference>
<dbReference type="EMBL" id="CM001219">
    <property type="protein sequence ID" value="KEH36318.1"/>
    <property type="molecule type" value="Genomic_DNA"/>
</dbReference>
<name>A0A072V4Q0_MEDTR</name>
<reference evidence="2 4" key="2">
    <citation type="journal article" date="2014" name="BMC Genomics">
        <title>An improved genome release (version Mt4.0) for the model legume Medicago truncatula.</title>
        <authorList>
            <person name="Tang H."/>
            <person name="Krishnakumar V."/>
            <person name="Bidwell S."/>
            <person name="Rosen B."/>
            <person name="Chan A."/>
            <person name="Zhou S."/>
            <person name="Gentzbittel L."/>
            <person name="Childs K.L."/>
            <person name="Yandell M."/>
            <person name="Gundlach H."/>
            <person name="Mayer K.F."/>
            <person name="Schwartz D.C."/>
            <person name="Town C.D."/>
        </authorList>
    </citation>
    <scope>GENOME REANNOTATION</scope>
    <source>
        <strain evidence="2">A17</strain>
        <strain evidence="3 4">cv. Jemalong A17</strain>
    </source>
</reference>
<gene>
    <name evidence="2" type="ordered locus">MTR_3g115430</name>
</gene>
<reference evidence="3" key="3">
    <citation type="submission" date="2015-04" db="UniProtKB">
        <authorList>
            <consortium name="EnsemblPlants"/>
        </authorList>
    </citation>
    <scope>IDENTIFICATION</scope>
    <source>
        <strain evidence="3">cv. Jemalong A17</strain>
    </source>
</reference>
<evidence type="ECO:0000313" key="4">
    <source>
        <dbReference type="Proteomes" id="UP000002051"/>
    </source>
</evidence>
<dbReference type="InterPro" id="IPR006566">
    <property type="entry name" value="FBD"/>
</dbReference>
<evidence type="ECO:0000313" key="3">
    <source>
        <dbReference type="EnsemblPlants" id="KEH36318"/>
    </source>
</evidence>
<accession>A0A072V4Q0</accession>
<proteinExistence type="predicted"/>
<protein>
    <submittedName>
        <fullName evidence="2">F-box/RNI/FBD-like domain protein</fullName>
    </submittedName>
</protein>
<reference evidence="2 4" key="1">
    <citation type="journal article" date="2011" name="Nature">
        <title>The Medicago genome provides insight into the evolution of rhizobial symbioses.</title>
        <authorList>
            <person name="Young N.D."/>
            <person name="Debelle F."/>
            <person name="Oldroyd G.E."/>
            <person name="Geurts R."/>
            <person name="Cannon S.B."/>
            <person name="Udvardi M.K."/>
            <person name="Benedito V.A."/>
            <person name="Mayer K.F."/>
            <person name="Gouzy J."/>
            <person name="Schoof H."/>
            <person name="Van de Peer Y."/>
            <person name="Proost S."/>
            <person name="Cook D.R."/>
            <person name="Meyers B.C."/>
            <person name="Spannagl M."/>
            <person name="Cheung F."/>
            <person name="De Mita S."/>
            <person name="Krishnakumar V."/>
            <person name="Gundlach H."/>
            <person name="Zhou S."/>
            <person name="Mudge J."/>
            <person name="Bharti A.K."/>
            <person name="Murray J.D."/>
            <person name="Naoumkina M.A."/>
            <person name="Rosen B."/>
            <person name="Silverstein K.A."/>
            <person name="Tang H."/>
            <person name="Rombauts S."/>
            <person name="Zhao P.X."/>
            <person name="Zhou P."/>
            <person name="Barbe V."/>
            <person name="Bardou P."/>
            <person name="Bechner M."/>
            <person name="Bellec A."/>
            <person name="Berger A."/>
            <person name="Berges H."/>
            <person name="Bidwell S."/>
            <person name="Bisseling T."/>
            <person name="Choisne N."/>
            <person name="Couloux A."/>
            <person name="Denny R."/>
            <person name="Deshpande S."/>
            <person name="Dai X."/>
            <person name="Doyle J.J."/>
            <person name="Dudez A.M."/>
            <person name="Farmer A.D."/>
            <person name="Fouteau S."/>
            <person name="Franken C."/>
            <person name="Gibelin C."/>
            <person name="Gish J."/>
            <person name="Goldstein S."/>
            <person name="Gonzalez A.J."/>
            <person name="Green P.J."/>
            <person name="Hallab A."/>
            <person name="Hartog M."/>
            <person name="Hua A."/>
            <person name="Humphray S.J."/>
            <person name="Jeong D.H."/>
            <person name="Jing Y."/>
            <person name="Jocker A."/>
            <person name="Kenton S.M."/>
            <person name="Kim D.J."/>
            <person name="Klee K."/>
            <person name="Lai H."/>
            <person name="Lang C."/>
            <person name="Lin S."/>
            <person name="Macmil S.L."/>
            <person name="Magdelenat G."/>
            <person name="Matthews L."/>
            <person name="McCorrison J."/>
            <person name="Monaghan E.L."/>
            <person name="Mun J.H."/>
            <person name="Najar F.Z."/>
            <person name="Nicholson C."/>
            <person name="Noirot C."/>
            <person name="O'Bleness M."/>
            <person name="Paule C.R."/>
            <person name="Poulain J."/>
            <person name="Prion F."/>
            <person name="Qin B."/>
            <person name="Qu C."/>
            <person name="Retzel E.F."/>
            <person name="Riddle C."/>
            <person name="Sallet E."/>
            <person name="Samain S."/>
            <person name="Samson N."/>
            <person name="Sanders I."/>
            <person name="Saurat O."/>
            <person name="Scarpelli C."/>
            <person name="Schiex T."/>
            <person name="Segurens B."/>
            <person name="Severin A.J."/>
            <person name="Sherrier D.J."/>
            <person name="Shi R."/>
            <person name="Sims S."/>
            <person name="Singer S.R."/>
            <person name="Sinharoy S."/>
            <person name="Sterck L."/>
            <person name="Viollet A."/>
            <person name="Wang B.B."/>
            <person name="Wang K."/>
            <person name="Wang M."/>
            <person name="Wang X."/>
            <person name="Warfsmann J."/>
            <person name="Weissenbach J."/>
            <person name="White D.D."/>
            <person name="White J.D."/>
            <person name="Wiley G.B."/>
            <person name="Wincker P."/>
            <person name="Xing Y."/>
            <person name="Yang L."/>
            <person name="Yao Z."/>
            <person name="Ying F."/>
            <person name="Zhai J."/>
            <person name="Zhou L."/>
            <person name="Zuber A."/>
            <person name="Denarie J."/>
            <person name="Dixon R.A."/>
            <person name="May G.D."/>
            <person name="Schwartz D.C."/>
            <person name="Rogers J."/>
            <person name="Quetier F."/>
            <person name="Town C.D."/>
            <person name="Roe B.A."/>
        </authorList>
    </citation>
    <scope>NUCLEOTIDE SEQUENCE [LARGE SCALE GENOMIC DNA]</scope>
    <source>
        <strain evidence="2">A17</strain>
        <strain evidence="3 4">cv. Jemalong A17</strain>
    </source>
</reference>
<evidence type="ECO:0000313" key="2">
    <source>
        <dbReference type="EMBL" id="KEH36318.1"/>
    </source>
</evidence>
<dbReference type="InterPro" id="IPR050232">
    <property type="entry name" value="FBL13/AtMIF1-like"/>
</dbReference>
<sequence length="125" mass="14797">MELFFCNHNVRSWGRKWKWMLDVLQHSPKLQHLTIHQEIENGIYEDIWHYPQNIPTCISSQLRTCLFKGCKGMKSELQFAEYVMQNSKVLSTMTIHSACSIDLTAKHRMLKKLAESPRRCKLIFD</sequence>
<dbReference type="EnsemblPlants" id="KEH36318">
    <property type="protein sequence ID" value="KEH36318"/>
    <property type="gene ID" value="MTR_3g115430"/>
</dbReference>
<dbReference type="Pfam" id="PF08387">
    <property type="entry name" value="FBD"/>
    <property type="match status" value="1"/>
</dbReference>
<keyword evidence="4" id="KW-1185">Reference proteome</keyword>
<dbReference type="PANTHER" id="PTHR31900">
    <property type="entry name" value="F-BOX/RNI SUPERFAMILY PROTEIN-RELATED"/>
    <property type="match status" value="1"/>
</dbReference>
<dbReference type="PANTHER" id="PTHR31900:SF34">
    <property type="entry name" value="EMB|CAB62440.1-RELATED"/>
    <property type="match status" value="1"/>
</dbReference>
<feature type="domain" description="FBD" evidence="1">
    <location>
        <begin position="56"/>
        <end position="125"/>
    </location>
</feature>
<organism evidence="2 4">
    <name type="scientific">Medicago truncatula</name>
    <name type="common">Barrel medic</name>
    <name type="synonym">Medicago tribuloides</name>
    <dbReference type="NCBI Taxonomy" id="3880"/>
    <lineage>
        <taxon>Eukaryota</taxon>
        <taxon>Viridiplantae</taxon>
        <taxon>Streptophyta</taxon>
        <taxon>Embryophyta</taxon>
        <taxon>Tracheophyta</taxon>
        <taxon>Spermatophyta</taxon>
        <taxon>Magnoliopsida</taxon>
        <taxon>eudicotyledons</taxon>
        <taxon>Gunneridae</taxon>
        <taxon>Pentapetalae</taxon>
        <taxon>rosids</taxon>
        <taxon>fabids</taxon>
        <taxon>Fabales</taxon>
        <taxon>Fabaceae</taxon>
        <taxon>Papilionoideae</taxon>
        <taxon>50 kb inversion clade</taxon>
        <taxon>NPAAA clade</taxon>
        <taxon>Hologalegina</taxon>
        <taxon>IRL clade</taxon>
        <taxon>Trifolieae</taxon>
        <taxon>Medicago</taxon>
    </lineage>
</organism>
<dbReference type="SMART" id="SM00579">
    <property type="entry name" value="FBD"/>
    <property type="match status" value="1"/>
</dbReference>